<comment type="caution">
    <text evidence="1">The sequence shown here is derived from an EMBL/GenBank/DDBJ whole genome shotgun (WGS) entry which is preliminary data.</text>
</comment>
<protein>
    <submittedName>
        <fullName evidence="1">Uncharacterized protein</fullName>
    </submittedName>
</protein>
<evidence type="ECO:0000313" key="1">
    <source>
        <dbReference type="EMBL" id="MER2286633.1"/>
    </source>
</evidence>
<dbReference type="EMBL" id="JBELQD010000001">
    <property type="protein sequence ID" value="MER2286633.1"/>
    <property type="molecule type" value="Genomic_DNA"/>
</dbReference>
<proteinExistence type="predicted"/>
<name>A0ABV1QVU8_9HYPH</name>
<reference evidence="1" key="1">
    <citation type="submission" date="2024-06" db="EMBL/GenBank/DDBJ databases">
        <authorList>
            <person name="Campbell A.G."/>
        </authorList>
    </citation>
    <scope>NUCLEOTIDE SEQUENCE</scope>
    <source>
        <strain evidence="1">EM17</strain>
    </source>
</reference>
<organism evidence="1 2">
    <name type="scientific">Methylobacterium brachiatum</name>
    <dbReference type="NCBI Taxonomy" id="269660"/>
    <lineage>
        <taxon>Bacteria</taxon>
        <taxon>Pseudomonadati</taxon>
        <taxon>Pseudomonadota</taxon>
        <taxon>Alphaproteobacteria</taxon>
        <taxon>Hyphomicrobiales</taxon>
        <taxon>Methylobacteriaceae</taxon>
        <taxon>Methylobacterium</taxon>
    </lineage>
</organism>
<accession>A0ABV1QVU8</accession>
<dbReference type="Proteomes" id="UP001432995">
    <property type="component" value="Unassembled WGS sequence"/>
</dbReference>
<sequence length="133" mass="14302">MTPLETLARKLLRAELAARGARDLDAAEAAIAPRLHFDPETLEHVAVDVISTTKPGCPNADLSEFLAVTMKSNPELFGGQSVPPGRVGQPPAVNPFMPGPRHNLTAAMQLYRESPELARELALDAGINLDLDR</sequence>
<evidence type="ECO:0000313" key="2">
    <source>
        <dbReference type="Proteomes" id="UP001432995"/>
    </source>
</evidence>
<keyword evidence="2" id="KW-1185">Reference proteome</keyword>
<dbReference type="RefSeq" id="WP_350376852.1">
    <property type="nucleotide sequence ID" value="NZ_JBELQD010000001.1"/>
</dbReference>
<gene>
    <name evidence="1" type="ORF">ABS770_00050</name>
</gene>